<dbReference type="Proteomes" id="UP000807353">
    <property type="component" value="Unassembled WGS sequence"/>
</dbReference>
<reference evidence="1" key="1">
    <citation type="submission" date="2020-11" db="EMBL/GenBank/DDBJ databases">
        <authorList>
            <consortium name="DOE Joint Genome Institute"/>
            <person name="Ahrendt S."/>
            <person name="Riley R."/>
            <person name="Andreopoulos W."/>
            <person name="Labutti K."/>
            <person name="Pangilinan J."/>
            <person name="Ruiz-Duenas F.J."/>
            <person name="Barrasa J.M."/>
            <person name="Sanchez-Garcia M."/>
            <person name="Camarero S."/>
            <person name="Miyauchi S."/>
            <person name="Serrano A."/>
            <person name="Linde D."/>
            <person name="Babiker R."/>
            <person name="Drula E."/>
            <person name="Ayuso-Fernandez I."/>
            <person name="Pacheco R."/>
            <person name="Padilla G."/>
            <person name="Ferreira P."/>
            <person name="Barriuso J."/>
            <person name="Kellner H."/>
            <person name="Castanera R."/>
            <person name="Alfaro M."/>
            <person name="Ramirez L."/>
            <person name="Pisabarro A.G."/>
            <person name="Kuo A."/>
            <person name="Tritt A."/>
            <person name="Lipzen A."/>
            <person name="He G."/>
            <person name="Yan M."/>
            <person name="Ng V."/>
            <person name="Cullen D."/>
            <person name="Martin F."/>
            <person name="Rosso M.-N."/>
            <person name="Henrissat B."/>
            <person name="Hibbett D."/>
            <person name="Martinez A.T."/>
            <person name="Grigoriev I.V."/>
        </authorList>
    </citation>
    <scope>NUCLEOTIDE SEQUENCE</scope>
    <source>
        <strain evidence="1">CBS 247.69</strain>
    </source>
</reference>
<sequence length="118" mass="13410">MPHPVRGIASGRPVFVLRIMPWADDVSGNRSKQYNAHMNIYAANVNLPHKKLAQEYFVRFCSTSPHASSSEQFDALAEDLYVNSDSWQSTYDCMLNREIIFKLRGHLLPADNPQQAES</sequence>
<evidence type="ECO:0000313" key="1">
    <source>
        <dbReference type="EMBL" id="KAF9455587.1"/>
    </source>
</evidence>
<feature type="non-terminal residue" evidence="1">
    <location>
        <position position="118"/>
    </location>
</feature>
<dbReference type="OrthoDB" id="2689033at2759"/>
<proteinExistence type="predicted"/>
<dbReference type="AlphaFoldDB" id="A0A9P6C856"/>
<evidence type="ECO:0000313" key="2">
    <source>
        <dbReference type="Proteomes" id="UP000807353"/>
    </source>
</evidence>
<organism evidence="1 2">
    <name type="scientific">Collybia nuda</name>
    <dbReference type="NCBI Taxonomy" id="64659"/>
    <lineage>
        <taxon>Eukaryota</taxon>
        <taxon>Fungi</taxon>
        <taxon>Dikarya</taxon>
        <taxon>Basidiomycota</taxon>
        <taxon>Agaricomycotina</taxon>
        <taxon>Agaricomycetes</taxon>
        <taxon>Agaricomycetidae</taxon>
        <taxon>Agaricales</taxon>
        <taxon>Tricholomatineae</taxon>
        <taxon>Clitocybaceae</taxon>
        <taxon>Collybia</taxon>
    </lineage>
</organism>
<gene>
    <name evidence="1" type="ORF">BDZ94DRAFT_1135734</name>
</gene>
<protein>
    <submittedName>
        <fullName evidence="1">Uncharacterized protein</fullName>
    </submittedName>
</protein>
<comment type="caution">
    <text evidence="1">The sequence shown here is derived from an EMBL/GenBank/DDBJ whole genome shotgun (WGS) entry which is preliminary data.</text>
</comment>
<keyword evidence="2" id="KW-1185">Reference proteome</keyword>
<accession>A0A9P6C856</accession>
<dbReference type="EMBL" id="MU150602">
    <property type="protein sequence ID" value="KAF9455587.1"/>
    <property type="molecule type" value="Genomic_DNA"/>
</dbReference>
<name>A0A9P6C856_9AGAR</name>